<organism evidence="3">
    <name type="scientific">Cupriavidus necator</name>
    <name type="common">Alcaligenes eutrophus</name>
    <name type="synonym">Ralstonia eutropha</name>
    <dbReference type="NCBI Taxonomy" id="106590"/>
    <lineage>
        <taxon>Bacteria</taxon>
        <taxon>Pseudomonadati</taxon>
        <taxon>Pseudomonadota</taxon>
        <taxon>Betaproteobacteria</taxon>
        <taxon>Burkholderiales</taxon>
        <taxon>Burkholderiaceae</taxon>
        <taxon>Cupriavidus</taxon>
    </lineage>
</organism>
<dbReference type="GO" id="GO:0015888">
    <property type="term" value="P:thiamine transport"/>
    <property type="evidence" value="ECO:0007669"/>
    <property type="project" value="TreeGrafter"/>
</dbReference>
<sequence>MAASWRWTACRCRSGRADQIAAYKAAFEKVHPDIEIKWVRDSTGIVTAKLLAEKAAPRADAVWGLAGSSLAILDKEGMLDAYAPKNLAAIDAKYRGPANPPAWVARRSASTPWRRRSRACPSRPRGPT</sequence>
<dbReference type="Gene3D" id="3.40.190.10">
    <property type="entry name" value="Periplasmic binding protein-like II"/>
    <property type="match status" value="1"/>
</dbReference>
<dbReference type="GO" id="GO:0030975">
    <property type="term" value="F:thiamine binding"/>
    <property type="evidence" value="ECO:0007669"/>
    <property type="project" value="TreeGrafter"/>
</dbReference>
<feature type="region of interest" description="Disordered" evidence="2">
    <location>
        <begin position="103"/>
        <end position="128"/>
    </location>
</feature>
<protein>
    <submittedName>
        <fullName evidence="3">Uncharacterized protein</fullName>
    </submittedName>
</protein>
<dbReference type="SUPFAM" id="SSF53850">
    <property type="entry name" value="Periplasmic binding protein-like II"/>
    <property type="match status" value="1"/>
</dbReference>
<evidence type="ECO:0000313" key="3">
    <source>
        <dbReference type="EMBL" id="SCV02413.1"/>
    </source>
</evidence>
<dbReference type="GO" id="GO:0030976">
    <property type="term" value="F:thiamine pyrophosphate binding"/>
    <property type="evidence" value="ECO:0007669"/>
    <property type="project" value="TreeGrafter"/>
</dbReference>
<dbReference type="EMBL" id="FMSH01000549">
    <property type="protein sequence ID" value="SCV02413.1"/>
    <property type="molecule type" value="Genomic_DNA"/>
</dbReference>
<dbReference type="PANTHER" id="PTHR30006">
    <property type="entry name" value="THIAMINE-BINDING PERIPLASMIC PROTEIN-RELATED"/>
    <property type="match status" value="1"/>
</dbReference>
<dbReference type="GO" id="GO:0030288">
    <property type="term" value="C:outer membrane-bounded periplasmic space"/>
    <property type="evidence" value="ECO:0007669"/>
    <property type="project" value="TreeGrafter"/>
</dbReference>
<proteinExistence type="predicted"/>
<gene>
    <name evidence="3" type="ORF">CNECB9_980021</name>
</gene>
<evidence type="ECO:0000256" key="1">
    <source>
        <dbReference type="ARBA" id="ARBA00022729"/>
    </source>
</evidence>
<dbReference type="AlphaFoldDB" id="A0A1K0ITB2"/>
<name>A0A1K0ITB2_CUPNE</name>
<keyword evidence="1" id="KW-0732">Signal</keyword>
<reference evidence="3" key="1">
    <citation type="submission" date="2016-09" db="EMBL/GenBank/DDBJ databases">
        <authorList>
            <person name="Capua I."/>
            <person name="De Benedictis P."/>
            <person name="Joannis T."/>
            <person name="Lombin L.H."/>
            <person name="Cattoli G."/>
        </authorList>
    </citation>
    <scope>NUCLEOTIDE SEQUENCE</scope>
    <source>
        <strain evidence="3">B9</strain>
    </source>
</reference>
<evidence type="ECO:0000256" key="2">
    <source>
        <dbReference type="SAM" id="MobiDB-lite"/>
    </source>
</evidence>
<dbReference type="PANTHER" id="PTHR30006:SF2">
    <property type="entry name" value="ABC TRANSPORTER SUBSTRATE-BINDING PROTEIN"/>
    <property type="match status" value="1"/>
</dbReference>
<feature type="compositionally biased region" description="Low complexity" evidence="2">
    <location>
        <begin position="119"/>
        <end position="128"/>
    </location>
</feature>
<accession>A0A1K0ITB2</accession>